<organism evidence="1 2">
    <name type="scientific">Phytophthora infestans</name>
    <name type="common">Potato late blight agent</name>
    <name type="synonym">Botrytis infestans</name>
    <dbReference type="NCBI Taxonomy" id="4787"/>
    <lineage>
        <taxon>Eukaryota</taxon>
        <taxon>Sar</taxon>
        <taxon>Stramenopiles</taxon>
        <taxon>Oomycota</taxon>
        <taxon>Peronosporomycetes</taxon>
        <taxon>Peronosporales</taxon>
        <taxon>Peronosporaceae</taxon>
        <taxon>Phytophthora</taxon>
    </lineage>
</organism>
<sequence>MSRWSSAIYSKYSIEPNVESDPADALLMTFDRGIGATTPELLELHKKHLQVRGLETYQQLLARRTKRTE</sequence>
<reference evidence="1" key="1">
    <citation type="submission" date="2020-03" db="EMBL/GenBank/DDBJ databases">
        <title>Hybrid Assembly of Korean Phytophthora infestans isolates.</title>
        <authorList>
            <person name="Prokchorchik M."/>
            <person name="Lee Y."/>
            <person name="Seo J."/>
            <person name="Cho J.-H."/>
            <person name="Park Y.-E."/>
            <person name="Jang D.-C."/>
            <person name="Im J.-S."/>
            <person name="Choi J.-G."/>
            <person name="Park H.-J."/>
            <person name="Lee G.-B."/>
            <person name="Lee Y.-G."/>
            <person name="Hong S.-Y."/>
            <person name="Cho K."/>
            <person name="Sohn K.H."/>
        </authorList>
    </citation>
    <scope>NUCLEOTIDE SEQUENCE</scope>
    <source>
        <strain evidence="1">KR_2_A2</strain>
    </source>
</reference>
<accession>A0A8S9TZZ9</accession>
<dbReference type="EMBL" id="JAACNO010002301">
    <property type="protein sequence ID" value="KAF4134375.1"/>
    <property type="molecule type" value="Genomic_DNA"/>
</dbReference>
<proteinExistence type="predicted"/>
<dbReference type="Proteomes" id="UP000704712">
    <property type="component" value="Unassembled WGS sequence"/>
</dbReference>
<comment type="caution">
    <text evidence="1">The sequence shown here is derived from an EMBL/GenBank/DDBJ whole genome shotgun (WGS) entry which is preliminary data.</text>
</comment>
<gene>
    <name evidence="1" type="ORF">GN958_ATG16507</name>
</gene>
<evidence type="ECO:0000313" key="1">
    <source>
        <dbReference type="EMBL" id="KAF4134375.1"/>
    </source>
</evidence>
<dbReference type="AlphaFoldDB" id="A0A8S9TZZ9"/>
<protein>
    <submittedName>
        <fullName evidence="1">Uncharacterized protein</fullName>
    </submittedName>
</protein>
<evidence type="ECO:0000313" key="2">
    <source>
        <dbReference type="Proteomes" id="UP000704712"/>
    </source>
</evidence>
<name>A0A8S9TZZ9_PHYIN</name>